<dbReference type="FunFam" id="3.40.50.970:FF:000005">
    <property type="entry name" value="1-deoxy-D-xylulose-5-phosphate synthase"/>
    <property type="match status" value="1"/>
</dbReference>
<dbReference type="GO" id="GO:0005829">
    <property type="term" value="C:cytosol"/>
    <property type="evidence" value="ECO:0007669"/>
    <property type="project" value="TreeGrafter"/>
</dbReference>
<dbReference type="PANTHER" id="PTHR43322">
    <property type="entry name" value="1-D-DEOXYXYLULOSE 5-PHOSPHATE SYNTHASE-RELATED"/>
    <property type="match status" value="1"/>
</dbReference>
<dbReference type="GO" id="GO:0046872">
    <property type="term" value="F:metal ion binding"/>
    <property type="evidence" value="ECO:0007669"/>
    <property type="project" value="UniProtKB-KW"/>
</dbReference>
<dbReference type="PANTHER" id="PTHR43322:SF5">
    <property type="entry name" value="1-DEOXY-D-XYLULOSE-5-PHOSPHATE SYNTHASE, CHLOROPLASTIC"/>
    <property type="match status" value="1"/>
</dbReference>
<comment type="subunit">
    <text evidence="2">Homodimer.</text>
</comment>
<evidence type="ECO:0000256" key="7">
    <source>
        <dbReference type="ARBA" id="ARBA00023052"/>
    </source>
</evidence>
<evidence type="ECO:0000259" key="9">
    <source>
        <dbReference type="SMART" id="SM00861"/>
    </source>
</evidence>
<evidence type="ECO:0000313" key="10">
    <source>
        <dbReference type="EMBL" id="GAF97271.1"/>
    </source>
</evidence>
<keyword evidence="4" id="KW-0479">Metal-binding</keyword>
<dbReference type="InterPro" id="IPR005475">
    <property type="entry name" value="Transketolase-like_Pyr-bd"/>
</dbReference>
<dbReference type="SUPFAM" id="SSF52518">
    <property type="entry name" value="Thiamin diphosphate-binding fold (THDP-binding)"/>
    <property type="match status" value="1"/>
</dbReference>
<organism evidence="10">
    <name type="scientific">marine sediment metagenome</name>
    <dbReference type="NCBI Taxonomy" id="412755"/>
    <lineage>
        <taxon>unclassified sequences</taxon>
        <taxon>metagenomes</taxon>
        <taxon>ecological metagenomes</taxon>
    </lineage>
</organism>
<feature type="non-terminal residue" evidence="10">
    <location>
        <position position="235"/>
    </location>
</feature>
<dbReference type="GO" id="GO:0019288">
    <property type="term" value="P:isopentenyl diphosphate biosynthetic process, methylerythritol 4-phosphate pathway"/>
    <property type="evidence" value="ECO:0007669"/>
    <property type="project" value="TreeGrafter"/>
</dbReference>
<evidence type="ECO:0000256" key="6">
    <source>
        <dbReference type="ARBA" id="ARBA00022977"/>
    </source>
</evidence>
<feature type="domain" description="Transketolase-like pyrimidine-binding" evidence="9">
    <location>
        <begin position="44"/>
        <end position="208"/>
    </location>
</feature>
<keyword evidence="8" id="KW-0414">Isoprene biosynthesis</keyword>
<evidence type="ECO:0000256" key="1">
    <source>
        <dbReference type="ARBA" id="ARBA00001946"/>
    </source>
</evidence>
<dbReference type="EMBL" id="BARS01012121">
    <property type="protein sequence ID" value="GAF97271.1"/>
    <property type="molecule type" value="Genomic_DNA"/>
</dbReference>
<evidence type="ECO:0000256" key="8">
    <source>
        <dbReference type="ARBA" id="ARBA00023229"/>
    </source>
</evidence>
<evidence type="ECO:0000256" key="4">
    <source>
        <dbReference type="ARBA" id="ARBA00022723"/>
    </source>
</evidence>
<protein>
    <recommendedName>
        <fullName evidence="9">Transketolase-like pyrimidine-binding domain-containing protein</fullName>
    </recommendedName>
</protein>
<dbReference type="InterPro" id="IPR029061">
    <property type="entry name" value="THDP-binding"/>
</dbReference>
<dbReference type="GO" id="GO:0008661">
    <property type="term" value="F:1-deoxy-D-xylulose-5-phosphate synthase activity"/>
    <property type="evidence" value="ECO:0007669"/>
    <property type="project" value="InterPro"/>
</dbReference>
<comment type="caution">
    <text evidence="10">The sequence shown here is derived from an EMBL/GenBank/DDBJ whole genome shotgun (WGS) entry which is preliminary data.</text>
</comment>
<dbReference type="AlphaFoldDB" id="X0UD76"/>
<accession>X0UD76</accession>
<dbReference type="Gene3D" id="3.40.50.970">
    <property type="match status" value="1"/>
</dbReference>
<gene>
    <name evidence="10" type="ORF">S01H1_21753</name>
</gene>
<keyword evidence="6" id="KW-0784">Thiamine biosynthesis</keyword>
<dbReference type="InterPro" id="IPR005477">
    <property type="entry name" value="Dxylulose-5-P_synthase"/>
</dbReference>
<dbReference type="GO" id="GO:0009228">
    <property type="term" value="P:thiamine biosynthetic process"/>
    <property type="evidence" value="ECO:0007669"/>
    <property type="project" value="UniProtKB-KW"/>
</dbReference>
<keyword evidence="3" id="KW-0808">Transferase</keyword>
<comment type="cofactor">
    <cofactor evidence="1">
        <name>Mg(2+)</name>
        <dbReference type="ChEBI" id="CHEBI:18420"/>
    </cofactor>
</comment>
<dbReference type="CDD" id="cd07033">
    <property type="entry name" value="TPP_PYR_DXS_TK_like"/>
    <property type="match status" value="1"/>
</dbReference>
<feature type="non-terminal residue" evidence="10">
    <location>
        <position position="1"/>
    </location>
</feature>
<reference evidence="10" key="1">
    <citation type="journal article" date="2014" name="Front. Microbiol.">
        <title>High frequency of phylogenetically diverse reductive dehalogenase-homologous genes in deep subseafloor sedimentary metagenomes.</title>
        <authorList>
            <person name="Kawai M."/>
            <person name="Futagami T."/>
            <person name="Toyoda A."/>
            <person name="Takaki Y."/>
            <person name="Nishi S."/>
            <person name="Hori S."/>
            <person name="Arai W."/>
            <person name="Tsubouchi T."/>
            <person name="Morono Y."/>
            <person name="Uchiyama I."/>
            <person name="Ito T."/>
            <person name="Fujiyama A."/>
            <person name="Inagaki F."/>
            <person name="Takami H."/>
        </authorList>
    </citation>
    <scope>NUCLEOTIDE SEQUENCE</scope>
    <source>
        <strain evidence="10">Expedition CK06-06</strain>
    </source>
</reference>
<evidence type="ECO:0000256" key="3">
    <source>
        <dbReference type="ARBA" id="ARBA00022679"/>
    </source>
</evidence>
<dbReference type="SMART" id="SM00861">
    <property type="entry name" value="Transket_pyr"/>
    <property type="match status" value="1"/>
</dbReference>
<dbReference type="GO" id="GO:0016114">
    <property type="term" value="P:terpenoid biosynthetic process"/>
    <property type="evidence" value="ECO:0007669"/>
    <property type="project" value="InterPro"/>
</dbReference>
<name>X0UD76_9ZZZZ</name>
<evidence type="ECO:0000256" key="5">
    <source>
        <dbReference type="ARBA" id="ARBA00022842"/>
    </source>
</evidence>
<evidence type="ECO:0000256" key="2">
    <source>
        <dbReference type="ARBA" id="ARBA00011738"/>
    </source>
</evidence>
<dbReference type="Pfam" id="PF02779">
    <property type="entry name" value="Transket_pyr"/>
    <property type="match status" value="1"/>
</dbReference>
<proteinExistence type="predicted"/>
<keyword evidence="7" id="KW-0786">Thiamine pyrophosphate</keyword>
<sequence>RGYHLKPTFVHIITTKGKGYLPAEGDAVCFHRVPAKGVSTKAIPTYSEVFAQTVLRLARQNPRVVVITPAMPEGNCLSMVKAEFPQRIFDVGICEQHAVTFAAGLATQGFIPIVAIYSTFLQRAFDQIIHDVCLQELPVIFAIDRSGIVGEDGKTHQGTFDISYLTLVPNLIVAAPKDENELQHLLHTAVKSDYPMAIRYPRNSGLGVELDTELHEIPIGKGETVKYGDDVAILA</sequence>
<keyword evidence="5" id="KW-0460">Magnesium</keyword>